<dbReference type="Proteomes" id="UP000092124">
    <property type="component" value="Unassembled WGS sequence"/>
</dbReference>
<dbReference type="EMBL" id="LZPO01027512">
    <property type="protein sequence ID" value="OBS78142.1"/>
    <property type="molecule type" value="Genomic_DNA"/>
</dbReference>
<keyword evidence="4" id="KW-0393">Immunoglobulin domain</keyword>
<dbReference type="GO" id="GO:0005886">
    <property type="term" value="C:plasma membrane"/>
    <property type="evidence" value="ECO:0007669"/>
    <property type="project" value="TreeGrafter"/>
</dbReference>
<evidence type="ECO:0000256" key="4">
    <source>
        <dbReference type="ARBA" id="ARBA00023319"/>
    </source>
</evidence>
<keyword evidence="2" id="KW-1015">Disulfide bond</keyword>
<evidence type="ECO:0000256" key="3">
    <source>
        <dbReference type="ARBA" id="ARBA00023180"/>
    </source>
</evidence>
<dbReference type="InterPro" id="IPR050412">
    <property type="entry name" value="Ig-like_Receptors_ImmuneReg"/>
</dbReference>
<keyword evidence="7" id="KW-1185">Reference proteome</keyword>
<protein>
    <recommendedName>
        <fullName evidence="5">Immunoglobulin-like beta-sandwich domain-containing protein</fullName>
    </recommendedName>
</protein>
<evidence type="ECO:0000256" key="2">
    <source>
        <dbReference type="ARBA" id="ARBA00023157"/>
    </source>
</evidence>
<evidence type="ECO:0000256" key="1">
    <source>
        <dbReference type="ARBA" id="ARBA00022729"/>
    </source>
</evidence>
<dbReference type="Pfam" id="PF00047">
    <property type="entry name" value="ig"/>
    <property type="match status" value="1"/>
</dbReference>
<evidence type="ECO:0000313" key="6">
    <source>
        <dbReference type="EMBL" id="OBS78142.1"/>
    </source>
</evidence>
<dbReference type="STRING" id="56216.A0A1A6HKF2"/>
<dbReference type="PANTHER" id="PTHR11738">
    <property type="entry name" value="MHC CLASS I NK CELL RECEPTOR"/>
    <property type="match status" value="1"/>
</dbReference>
<name>A0A1A6HKF2_NEOLE</name>
<evidence type="ECO:0000313" key="7">
    <source>
        <dbReference type="Proteomes" id="UP000092124"/>
    </source>
</evidence>
<dbReference type="FunFam" id="2.60.40.10:FF:000049">
    <property type="entry name" value="Leukocyte immunoglobulin-like receptor subfamily B member 1"/>
    <property type="match status" value="2"/>
</dbReference>
<feature type="non-terminal residue" evidence="6">
    <location>
        <position position="177"/>
    </location>
</feature>
<dbReference type="Gene3D" id="2.60.40.10">
    <property type="entry name" value="Immunoglobulins"/>
    <property type="match status" value="2"/>
</dbReference>
<reference evidence="6 7" key="1">
    <citation type="submission" date="2016-06" db="EMBL/GenBank/DDBJ databases">
        <title>The Draft Genome Sequence and Annotation of the Desert Woodrat Neotoma lepida.</title>
        <authorList>
            <person name="Campbell M."/>
            <person name="Oakeson K.F."/>
            <person name="Yandell M."/>
            <person name="Halpert J.R."/>
            <person name="Dearing D."/>
        </authorList>
    </citation>
    <scope>NUCLEOTIDE SEQUENCE [LARGE SCALE GENOMIC DNA]</scope>
    <source>
        <strain evidence="6">417</strain>
        <tissue evidence="6">Liver</tissue>
    </source>
</reference>
<dbReference type="OrthoDB" id="9629903at2759"/>
<dbReference type="InterPro" id="IPR013151">
    <property type="entry name" value="Immunoglobulin_dom"/>
</dbReference>
<dbReference type="InterPro" id="IPR036179">
    <property type="entry name" value="Ig-like_dom_sf"/>
</dbReference>
<sequence length="177" mass="20411">MPVIIWCQGSLEAQDYFLHKEGSIDPWEKQFPLERENKAKFSIQQMSRDFAGIYKCYYKSPSGRSEHSDTLKLVLTGVYVKPSLYVWPRSAVTSGECITMQCSSSLGFDRFILIKEGKHNFSLTLDVQKHDHQSFQAHFVLGSITVNHNGTFRCYGYFRNHTQVWSKLSNPLDFLVS</sequence>
<keyword evidence="3" id="KW-0325">Glycoprotein</keyword>
<dbReference type="GO" id="GO:0002764">
    <property type="term" value="P:immune response-regulating signaling pathway"/>
    <property type="evidence" value="ECO:0007669"/>
    <property type="project" value="TreeGrafter"/>
</dbReference>
<gene>
    <name evidence="6" type="ORF">A6R68_19469</name>
</gene>
<keyword evidence="1" id="KW-0732">Signal</keyword>
<dbReference type="InterPro" id="IPR013783">
    <property type="entry name" value="Ig-like_fold"/>
</dbReference>
<accession>A0A1A6HKF2</accession>
<dbReference type="SUPFAM" id="SSF48726">
    <property type="entry name" value="Immunoglobulin"/>
    <property type="match status" value="2"/>
</dbReference>
<proteinExistence type="predicted"/>
<organism evidence="6 7">
    <name type="scientific">Neotoma lepida</name>
    <name type="common">Desert woodrat</name>
    <dbReference type="NCBI Taxonomy" id="56216"/>
    <lineage>
        <taxon>Eukaryota</taxon>
        <taxon>Metazoa</taxon>
        <taxon>Chordata</taxon>
        <taxon>Craniata</taxon>
        <taxon>Vertebrata</taxon>
        <taxon>Euteleostomi</taxon>
        <taxon>Mammalia</taxon>
        <taxon>Eutheria</taxon>
        <taxon>Euarchontoglires</taxon>
        <taxon>Glires</taxon>
        <taxon>Rodentia</taxon>
        <taxon>Myomorpha</taxon>
        <taxon>Muroidea</taxon>
        <taxon>Cricetidae</taxon>
        <taxon>Neotominae</taxon>
        <taxon>Neotoma</taxon>
    </lineage>
</organism>
<comment type="caution">
    <text evidence="6">The sequence shown here is derived from an EMBL/GenBank/DDBJ whole genome shotgun (WGS) entry which is preliminary data.</text>
</comment>
<dbReference type="PANTHER" id="PTHR11738:SF181">
    <property type="entry name" value="LEUKOCYTE IMMUNOGLOBULIN-LIKE RECEPTOR SUBFAMILY B MEMBER 4A-RELATED"/>
    <property type="match status" value="1"/>
</dbReference>
<feature type="domain" description="Immunoglobulin-like beta-sandwich" evidence="5">
    <location>
        <begin position="91"/>
        <end position="166"/>
    </location>
</feature>
<dbReference type="AlphaFoldDB" id="A0A1A6HKF2"/>
<evidence type="ECO:0000259" key="5">
    <source>
        <dbReference type="Pfam" id="PF00047"/>
    </source>
</evidence>